<organism evidence="2 3">
    <name type="scientific">Halopseudomonas salegens</name>
    <dbReference type="NCBI Taxonomy" id="1434072"/>
    <lineage>
        <taxon>Bacteria</taxon>
        <taxon>Pseudomonadati</taxon>
        <taxon>Pseudomonadota</taxon>
        <taxon>Gammaproteobacteria</taxon>
        <taxon>Pseudomonadales</taxon>
        <taxon>Pseudomonadaceae</taxon>
        <taxon>Halopseudomonas</taxon>
    </lineage>
</organism>
<dbReference type="Gene3D" id="2.40.33.20">
    <property type="entry name" value="PK beta-barrel domain-like"/>
    <property type="match status" value="1"/>
</dbReference>
<dbReference type="InterPro" id="IPR011037">
    <property type="entry name" value="Pyrv_Knase-like_insert_dom_sf"/>
</dbReference>
<proteinExistence type="predicted"/>
<protein>
    <recommendedName>
        <fullName evidence="1">MOSC domain-containing protein</fullName>
    </recommendedName>
</protein>
<dbReference type="OrthoDB" id="581532at2"/>
<feature type="domain" description="MOSC" evidence="1">
    <location>
        <begin position="124"/>
        <end position="288"/>
    </location>
</feature>
<dbReference type="Pfam" id="PF03473">
    <property type="entry name" value="MOSC"/>
    <property type="match status" value="1"/>
</dbReference>
<evidence type="ECO:0000313" key="2">
    <source>
        <dbReference type="EMBL" id="SDU29411.1"/>
    </source>
</evidence>
<evidence type="ECO:0000259" key="1">
    <source>
        <dbReference type="PROSITE" id="PS51340"/>
    </source>
</evidence>
<evidence type="ECO:0000313" key="3">
    <source>
        <dbReference type="Proteomes" id="UP000243924"/>
    </source>
</evidence>
<dbReference type="RefSeq" id="WP_092388237.1">
    <property type="nucleotide sequence ID" value="NZ_LT629787.1"/>
</dbReference>
<accession>A0A1H2HBZ3</accession>
<dbReference type="PROSITE" id="PS51340">
    <property type="entry name" value="MOSC"/>
    <property type="match status" value="1"/>
</dbReference>
<dbReference type="Pfam" id="PF03476">
    <property type="entry name" value="MOSC_N"/>
    <property type="match status" value="1"/>
</dbReference>
<name>A0A1H2HBZ3_9GAMM</name>
<dbReference type="GO" id="GO:0030151">
    <property type="term" value="F:molybdenum ion binding"/>
    <property type="evidence" value="ECO:0007669"/>
    <property type="project" value="InterPro"/>
</dbReference>
<dbReference type="Proteomes" id="UP000243924">
    <property type="component" value="Chromosome I"/>
</dbReference>
<gene>
    <name evidence="2" type="ORF">SAMN05216210_2932</name>
</gene>
<sequence>MQKVGTIQSIWRYPVKGMAGESLSQCRLGAGGITGDRTWAVQDCQRQEIQSCKFRPGLLQYRARQRLNEQGELTGAVEITFPDGSVLASGNPAIDQQISSAIGHASALQALRPFADDAGFYRRYKADATTWLQELKATFDREPGEPLPDLDNLPAEMQEYVALPGTFFLVSPMHILTTASLQHMQSINPAADWHVERFRPNLVIESLPGMQGLVEQSWLGKQMRIGNITIDCAGPAPRCGAVTRAQSQLGDDKSILRSIVREAEQNLGIYGAIDGEDLIRVGDEVLVF</sequence>
<dbReference type="InterPro" id="IPR005302">
    <property type="entry name" value="MoCF_Sase_C"/>
</dbReference>
<dbReference type="STRING" id="1434072.SAMN05216210_2932"/>
<dbReference type="GO" id="GO:0030170">
    <property type="term" value="F:pyridoxal phosphate binding"/>
    <property type="evidence" value="ECO:0007669"/>
    <property type="project" value="InterPro"/>
</dbReference>
<dbReference type="InterPro" id="IPR005303">
    <property type="entry name" value="MOCOS_middle"/>
</dbReference>
<reference evidence="3" key="1">
    <citation type="submission" date="2016-10" db="EMBL/GenBank/DDBJ databases">
        <authorList>
            <person name="Varghese N."/>
            <person name="Submissions S."/>
        </authorList>
    </citation>
    <scope>NUCLEOTIDE SEQUENCE [LARGE SCALE GENOMIC DNA]</scope>
    <source>
        <strain evidence="3">CECT 8338</strain>
    </source>
</reference>
<dbReference type="EMBL" id="LT629787">
    <property type="protein sequence ID" value="SDU29411.1"/>
    <property type="molecule type" value="Genomic_DNA"/>
</dbReference>
<dbReference type="GO" id="GO:0003824">
    <property type="term" value="F:catalytic activity"/>
    <property type="evidence" value="ECO:0007669"/>
    <property type="project" value="InterPro"/>
</dbReference>
<dbReference type="AlphaFoldDB" id="A0A1H2HBZ3"/>
<keyword evidence="3" id="KW-1185">Reference proteome</keyword>
<dbReference type="SUPFAM" id="SSF50800">
    <property type="entry name" value="PK beta-barrel domain-like"/>
    <property type="match status" value="1"/>
</dbReference>